<accession>A0A0H4QGG7</accession>
<evidence type="ECO:0000313" key="2">
    <source>
        <dbReference type="Proteomes" id="UP000036106"/>
    </source>
</evidence>
<gene>
    <name evidence="1" type="ORF">ABM34_08135</name>
</gene>
<dbReference type="KEGG" id="lgn:ABM34_08135"/>
<protein>
    <submittedName>
        <fullName evidence="1">Uncharacterized protein</fullName>
    </submittedName>
</protein>
<evidence type="ECO:0000313" key="1">
    <source>
        <dbReference type="EMBL" id="AKP67499.1"/>
    </source>
</evidence>
<dbReference type="RefSeq" id="WP_048704859.1">
    <property type="nucleotide sequence ID" value="NZ_CP012034.1"/>
</dbReference>
<name>A0A0H4QGG7_9LACO</name>
<proteinExistence type="predicted"/>
<sequence length="68" mass="8384">MSERKLDYENMDLDELIDENNRLMLKYPPHEETPEERQRSIDAIKKHKEEHKEENARIVKEFKSKWKS</sequence>
<dbReference type="Proteomes" id="UP000036106">
    <property type="component" value="Chromosome"/>
</dbReference>
<dbReference type="PATRIC" id="fig|1007676.4.peg.1642"/>
<organism evidence="1 2">
    <name type="scientific">Companilactobacillus ginsenosidimutans</name>
    <dbReference type="NCBI Taxonomy" id="1007676"/>
    <lineage>
        <taxon>Bacteria</taxon>
        <taxon>Bacillati</taxon>
        <taxon>Bacillota</taxon>
        <taxon>Bacilli</taxon>
        <taxon>Lactobacillales</taxon>
        <taxon>Lactobacillaceae</taxon>
        <taxon>Companilactobacillus</taxon>
    </lineage>
</organism>
<reference evidence="2" key="1">
    <citation type="submission" date="2015-07" db="EMBL/GenBank/DDBJ databases">
        <title>Lactobacillus ginsenosidimutans/EMML 3141/ whole genome sequencing.</title>
        <authorList>
            <person name="Kim M.K."/>
            <person name="Im W.-T."/>
            <person name="Srinivasan S."/>
            <person name="Lee J.-J."/>
        </authorList>
    </citation>
    <scope>NUCLEOTIDE SEQUENCE [LARGE SCALE GENOMIC DNA]</scope>
    <source>
        <strain evidence="2">EMML 3041</strain>
    </source>
</reference>
<dbReference type="AlphaFoldDB" id="A0A0H4QGG7"/>
<dbReference type="EMBL" id="CP012034">
    <property type="protein sequence ID" value="AKP67499.1"/>
    <property type="molecule type" value="Genomic_DNA"/>
</dbReference>
<keyword evidence="2" id="KW-1185">Reference proteome</keyword>
<dbReference type="STRING" id="1007676.ABM34_08135"/>